<dbReference type="EC" id="1.1.1.22" evidence="3 8"/>
<dbReference type="PANTHER" id="PTHR43750:SF3">
    <property type="entry name" value="UDP-GLUCOSE 6-DEHYDROGENASE TUAD"/>
    <property type="match status" value="1"/>
</dbReference>
<dbReference type="PANTHER" id="PTHR43750">
    <property type="entry name" value="UDP-GLUCOSE 6-DEHYDROGENASE TUAD"/>
    <property type="match status" value="1"/>
</dbReference>
<keyword evidence="14" id="KW-1185">Reference proteome</keyword>
<dbReference type="InterPro" id="IPR036291">
    <property type="entry name" value="NAD(P)-bd_dom_sf"/>
</dbReference>
<sequence length="473" mass="50891">MTIAYPSTPPVVAAPSGSARPRLTFLGTGYLGATYAICFAELGYEVLGFDIDEAKIAKLAGGDVPFHEPGLDELLRKNLSAGRLRFTTSYEEVAEFGDIHFICVGTPQRPDGMAADLSHVESAVTNLAPHLTRKALIVGKSTVPVGTAEWIENLVGRHAAEDLGIEVAWSPEFLQEGVAVEDVLRPNRVIFGVKSDWATGMLYSAHKGVFDLALTEDREVPVVVTDFATAELVKVAANAFLATKISFINAMAEVCEAAGADVTQLARSIGYDARIGNKFLRAGVGFGGGCLPKDIRAFQARAQELGVGEALRFLHEVDLINQRRRQKIVQLSAELLDRQYGPAGPDLVGTRITVLGATFKPNSDDVRDSPALSVVRKLSRSGADVTVYDPEGMDNARNDVGDVTYAKTLTDAVTGADLVCVLTEWEEFRNTDPNTLSPLVTAKKVIDGRNCLDPAVWLAAGWEYRGMGRPVVS</sequence>
<feature type="binding site" evidence="11">
    <location>
        <position position="367"/>
    </location>
    <ligand>
        <name>NAD(+)</name>
        <dbReference type="ChEBI" id="CHEBI:57540"/>
    </ligand>
</feature>
<dbReference type="Gene3D" id="3.40.50.720">
    <property type="entry name" value="NAD(P)-binding Rossmann-like Domain"/>
    <property type="match status" value="2"/>
</dbReference>
<feature type="binding site" evidence="11">
    <location>
        <position position="55"/>
    </location>
    <ligand>
        <name>NAD(+)</name>
        <dbReference type="ChEBI" id="CHEBI:57540"/>
    </ligand>
</feature>
<feature type="binding site" evidence="10">
    <location>
        <position position="360"/>
    </location>
    <ligand>
        <name>substrate</name>
    </ligand>
</feature>
<comment type="caution">
    <text evidence="13">The sequence shown here is derived from an EMBL/GenBank/DDBJ whole genome shotgun (WGS) entry which is preliminary data.</text>
</comment>
<comment type="function">
    <text evidence="7">Catalyzes the conversion of UDP-glucose into UDP-glucuronate, one of the precursors of teichuronic acid.</text>
</comment>
<dbReference type="InterPro" id="IPR001732">
    <property type="entry name" value="UDP-Glc/GDP-Man_DH_N"/>
</dbReference>
<feature type="binding site" evidence="10">
    <location>
        <position position="234"/>
    </location>
    <ligand>
        <name>substrate</name>
    </ligand>
</feature>
<feature type="binding site" evidence="11">
    <location>
        <position position="106"/>
    </location>
    <ligand>
        <name>NAD(+)</name>
        <dbReference type="ChEBI" id="CHEBI:57540"/>
    </ligand>
</feature>
<feature type="binding site" evidence="10">
    <location>
        <begin position="279"/>
        <end position="283"/>
    </location>
    <ligand>
        <name>substrate</name>
    </ligand>
</feature>
<dbReference type="Pfam" id="PF03720">
    <property type="entry name" value="UDPG_MGDP_dh_C"/>
    <property type="match status" value="1"/>
</dbReference>
<dbReference type="InterPro" id="IPR014026">
    <property type="entry name" value="UDP-Glc/GDP-Man_DH_dimer"/>
</dbReference>
<evidence type="ECO:0000256" key="2">
    <source>
        <dbReference type="ARBA" id="ARBA00006601"/>
    </source>
</evidence>
<comment type="similarity">
    <text evidence="2 8">Belongs to the UDP-glucose/GDP-mannose dehydrogenase family.</text>
</comment>
<evidence type="ECO:0000256" key="10">
    <source>
        <dbReference type="PIRSR" id="PIRSR500134-2"/>
    </source>
</evidence>
<dbReference type="Gene3D" id="1.20.5.100">
    <property type="entry name" value="Cytochrome c1, transmembrane anchor, C-terminal"/>
    <property type="match status" value="1"/>
</dbReference>
<evidence type="ECO:0000256" key="1">
    <source>
        <dbReference type="ARBA" id="ARBA00004701"/>
    </source>
</evidence>
<dbReference type="InterPro" id="IPR014027">
    <property type="entry name" value="UDP-Glc/GDP-Man_DH_C"/>
</dbReference>
<keyword evidence="5 8" id="KW-0520">NAD</keyword>
<dbReference type="SMART" id="SM00984">
    <property type="entry name" value="UDPG_MGDP_dh_C"/>
    <property type="match status" value="1"/>
</dbReference>
<dbReference type="FunFam" id="1.20.5.100:FF:000001">
    <property type="entry name" value="UDP-glucose 6-dehydrogenase"/>
    <property type="match status" value="1"/>
</dbReference>
<dbReference type="GO" id="GO:0003979">
    <property type="term" value="F:UDP-glucose 6-dehydrogenase activity"/>
    <property type="evidence" value="ECO:0007669"/>
    <property type="project" value="UniProtKB-EC"/>
</dbReference>
<organism evidence="13 14">
    <name type="scientific">Dactylosporangium sucinum</name>
    <dbReference type="NCBI Taxonomy" id="1424081"/>
    <lineage>
        <taxon>Bacteria</taxon>
        <taxon>Bacillati</taxon>
        <taxon>Actinomycetota</taxon>
        <taxon>Actinomycetes</taxon>
        <taxon>Micromonosporales</taxon>
        <taxon>Micromonosporaceae</taxon>
        <taxon>Dactylosporangium</taxon>
    </lineage>
</organism>
<feature type="binding site" evidence="11">
    <location>
        <position position="176"/>
    </location>
    <ligand>
        <name>NAD(+)</name>
        <dbReference type="ChEBI" id="CHEBI:57540"/>
    </ligand>
</feature>
<proteinExistence type="inferred from homology"/>
<dbReference type="PIRSF" id="PIRSF500134">
    <property type="entry name" value="UDPglc_DH_bac"/>
    <property type="match status" value="1"/>
</dbReference>
<evidence type="ECO:0000256" key="8">
    <source>
        <dbReference type="PIRNR" id="PIRNR000124"/>
    </source>
</evidence>
<dbReference type="InterPro" id="IPR036220">
    <property type="entry name" value="UDP-Glc/GDP-Man_DH_C_sf"/>
</dbReference>
<dbReference type="GO" id="GO:0051287">
    <property type="term" value="F:NAD binding"/>
    <property type="evidence" value="ECO:0007669"/>
    <property type="project" value="InterPro"/>
</dbReference>
<dbReference type="InterPro" id="IPR008927">
    <property type="entry name" value="6-PGluconate_DH-like_C_sf"/>
</dbReference>
<evidence type="ECO:0000256" key="5">
    <source>
        <dbReference type="ARBA" id="ARBA00023027"/>
    </source>
</evidence>
<feature type="binding site" evidence="11">
    <location>
        <position position="142"/>
    </location>
    <ligand>
        <name>NAD(+)</name>
        <dbReference type="ChEBI" id="CHEBI:57540"/>
    </ligand>
</feature>
<dbReference type="SUPFAM" id="SSF52413">
    <property type="entry name" value="UDP-glucose/GDP-mannose dehydrogenase C-terminal domain"/>
    <property type="match status" value="1"/>
</dbReference>
<dbReference type="RefSeq" id="WP_190251358.1">
    <property type="nucleotide sequence ID" value="NZ_BMPI01000018.1"/>
</dbReference>
<accession>A0A917TR27</accession>
<dbReference type="Pfam" id="PF00984">
    <property type="entry name" value="UDPG_MGDP_dh"/>
    <property type="match status" value="1"/>
</dbReference>
<reference evidence="13" key="1">
    <citation type="journal article" date="2014" name="Int. J. Syst. Evol. Microbiol.">
        <title>Complete genome sequence of Corynebacterium casei LMG S-19264T (=DSM 44701T), isolated from a smear-ripened cheese.</title>
        <authorList>
            <consortium name="US DOE Joint Genome Institute (JGI-PGF)"/>
            <person name="Walter F."/>
            <person name="Albersmeier A."/>
            <person name="Kalinowski J."/>
            <person name="Ruckert C."/>
        </authorList>
    </citation>
    <scope>NUCLEOTIDE SEQUENCE</scope>
    <source>
        <strain evidence="13">JCM 19831</strain>
    </source>
</reference>
<dbReference type="NCBIfam" id="TIGR03026">
    <property type="entry name" value="NDP-sugDHase"/>
    <property type="match status" value="1"/>
</dbReference>
<feature type="domain" description="UDP-glucose/GDP-mannose dehydrogenase C-terminal" evidence="12">
    <location>
        <begin position="353"/>
        <end position="454"/>
    </location>
</feature>
<evidence type="ECO:0000259" key="12">
    <source>
        <dbReference type="SMART" id="SM00984"/>
    </source>
</evidence>
<keyword evidence="4 8" id="KW-0560">Oxidoreductase</keyword>
<evidence type="ECO:0000256" key="9">
    <source>
        <dbReference type="PIRSR" id="PIRSR500134-1"/>
    </source>
</evidence>
<feature type="binding site" evidence="10">
    <location>
        <position position="287"/>
    </location>
    <ligand>
        <name>substrate</name>
    </ligand>
</feature>
<comment type="pathway">
    <text evidence="1">Nucleotide-sugar biosynthesis; UDP-alpha-D-glucuronate biosynthesis; UDP-alpha-D-glucuronate from UDP-alpha-D-glucose: step 1/1.</text>
</comment>
<evidence type="ECO:0000256" key="6">
    <source>
        <dbReference type="ARBA" id="ARBA00047473"/>
    </source>
</evidence>
<dbReference type="AlphaFoldDB" id="A0A917TR27"/>
<dbReference type="InterPro" id="IPR028357">
    <property type="entry name" value="UDPglc_DH_bac"/>
</dbReference>
<evidence type="ECO:0000256" key="7">
    <source>
        <dbReference type="ARBA" id="ARBA00053241"/>
    </source>
</evidence>
<feature type="binding site" evidence="11">
    <location>
        <position position="50"/>
    </location>
    <ligand>
        <name>NAD(+)</name>
        <dbReference type="ChEBI" id="CHEBI:57540"/>
    </ligand>
</feature>
<evidence type="ECO:0000256" key="3">
    <source>
        <dbReference type="ARBA" id="ARBA00012954"/>
    </source>
</evidence>
<dbReference type="PIRSF" id="PIRSF000124">
    <property type="entry name" value="UDPglc_GDPman_dh"/>
    <property type="match status" value="1"/>
</dbReference>
<name>A0A917TR27_9ACTN</name>
<dbReference type="Pfam" id="PF03721">
    <property type="entry name" value="UDPG_MGDP_dh_N"/>
    <property type="match status" value="1"/>
</dbReference>
<evidence type="ECO:0000256" key="11">
    <source>
        <dbReference type="PIRSR" id="PIRSR500134-3"/>
    </source>
</evidence>
<feature type="binding site" evidence="10">
    <location>
        <begin position="173"/>
        <end position="176"/>
    </location>
    <ligand>
        <name>substrate</name>
    </ligand>
</feature>
<dbReference type="InterPro" id="IPR017476">
    <property type="entry name" value="UDP-Glc/GDP-Man"/>
</dbReference>
<dbReference type="SUPFAM" id="SSF48179">
    <property type="entry name" value="6-phosphogluconate dehydrogenase C-terminal domain-like"/>
    <property type="match status" value="1"/>
</dbReference>
<protein>
    <recommendedName>
        <fullName evidence="3 8">UDP-glucose 6-dehydrogenase</fullName>
        <ecNumber evidence="3 8">1.1.1.22</ecNumber>
    </recommendedName>
</protein>
<dbReference type="SUPFAM" id="SSF51735">
    <property type="entry name" value="NAD(P)-binding Rossmann-fold domains"/>
    <property type="match status" value="1"/>
</dbReference>
<evidence type="ECO:0000313" key="13">
    <source>
        <dbReference type="EMBL" id="GGM34134.1"/>
    </source>
</evidence>
<reference evidence="13" key="2">
    <citation type="submission" date="2020-09" db="EMBL/GenBank/DDBJ databases">
        <authorList>
            <person name="Sun Q."/>
            <person name="Ohkuma M."/>
        </authorList>
    </citation>
    <scope>NUCLEOTIDE SEQUENCE</scope>
    <source>
        <strain evidence="13">JCM 19831</strain>
    </source>
</reference>
<comment type="catalytic activity">
    <reaction evidence="6 8">
        <text>UDP-alpha-D-glucose + 2 NAD(+) + H2O = UDP-alpha-D-glucuronate + 2 NADH + 3 H(+)</text>
        <dbReference type="Rhea" id="RHEA:23596"/>
        <dbReference type="ChEBI" id="CHEBI:15377"/>
        <dbReference type="ChEBI" id="CHEBI:15378"/>
        <dbReference type="ChEBI" id="CHEBI:57540"/>
        <dbReference type="ChEBI" id="CHEBI:57945"/>
        <dbReference type="ChEBI" id="CHEBI:58052"/>
        <dbReference type="ChEBI" id="CHEBI:58885"/>
        <dbReference type="EC" id="1.1.1.22"/>
    </reaction>
</comment>
<dbReference type="EMBL" id="BMPI01000018">
    <property type="protein sequence ID" value="GGM34134.1"/>
    <property type="molecule type" value="Genomic_DNA"/>
</dbReference>
<dbReference type="Proteomes" id="UP000642070">
    <property type="component" value="Unassembled WGS sequence"/>
</dbReference>
<feature type="active site" description="Nucleophile" evidence="9">
    <location>
        <position position="290"/>
    </location>
</feature>
<evidence type="ECO:0000313" key="14">
    <source>
        <dbReference type="Proteomes" id="UP000642070"/>
    </source>
</evidence>
<dbReference type="GO" id="GO:0000271">
    <property type="term" value="P:polysaccharide biosynthetic process"/>
    <property type="evidence" value="ECO:0007669"/>
    <property type="project" value="InterPro"/>
</dbReference>
<feature type="binding site" evidence="11">
    <location>
        <position position="293"/>
    </location>
    <ligand>
        <name>NAD(+)</name>
        <dbReference type="ChEBI" id="CHEBI:57540"/>
    </ligand>
</feature>
<evidence type="ECO:0000256" key="4">
    <source>
        <dbReference type="ARBA" id="ARBA00023002"/>
    </source>
</evidence>
<gene>
    <name evidence="13" type="ORF">GCM10007977_039550</name>
</gene>